<dbReference type="Pfam" id="PF08190">
    <property type="entry name" value="PIH1"/>
    <property type="match status" value="1"/>
</dbReference>
<feature type="region of interest" description="Disordered" evidence="2">
    <location>
        <begin position="187"/>
        <end position="217"/>
    </location>
</feature>
<comment type="similarity">
    <text evidence="1">Belongs to the PIH1 family.</text>
</comment>
<dbReference type="GO" id="GO:0006364">
    <property type="term" value="P:rRNA processing"/>
    <property type="evidence" value="ECO:0007669"/>
    <property type="project" value="TreeGrafter"/>
</dbReference>
<dbReference type="EMBL" id="HE681722">
    <property type="protein sequence ID" value="CCG22873.1"/>
    <property type="molecule type" value="Genomic_DNA"/>
</dbReference>
<dbReference type="InterPro" id="IPR050734">
    <property type="entry name" value="PIH1/Kintoun_subfamily"/>
</dbReference>
<dbReference type="AlphaFoldDB" id="H8X5V9"/>
<dbReference type="GeneID" id="14540133"/>
<evidence type="ECO:0000259" key="3">
    <source>
        <dbReference type="Pfam" id="PF08190"/>
    </source>
</evidence>
<evidence type="ECO:0000256" key="1">
    <source>
        <dbReference type="ARBA" id="ARBA00008511"/>
    </source>
</evidence>
<dbReference type="InterPro" id="IPR012981">
    <property type="entry name" value="PIH1_N"/>
</dbReference>
<feature type="domain" description="PIH1 N-terminal" evidence="3">
    <location>
        <begin position="19"/>
        <end position="158"/>
    </location>
</feature>
<evidence type="ECO:0000256" key="2">
    <source>
        <dbReference type="SAM" id="MobiDB-lite"/>
    </source>
</evidence>
<dbReference type="HOGENOM" id="CLU_1272117_0_0_1"/>
<name>H8X5V9_CANO9</name>
<proteinExistence type="inferred from homology"/>
<reference evidence="4 5" key="1">
    <citation type="journal article" date="2012" name="PLoS ONE">
        <title>Sequence and analysis of the genome of the pathogenic yeast Candida orthopsilosis.</title>
        <authorList>
            <person name="Riccombeni A."/>
            <person name="Vidanes G."/>
            <person name="Proux-Wera E."/>
            <person name="Wolfe K.H."/>
            <person name="Butler G."/>
        </authorList>
    </citation>
    <scope>NUCLEOTIDE SEQUENCE [LARGE SCALE GENOMIC DNA]</scope>
    <source>
        <strain evidence="4 5">Co 90-125</strain>
    </source>
</reference>
<dbReference type="eggNOG" id="KOG4356">
    <property type="taxonomic scope" value="Eukaryota"/>
</dbReference>
<dbReference type="KEGG" id="cot:CORT_0D00240"/>
<dbReference type="GO" id="GO:0097255">
    <property type="term" value="C:R2TP complex"/>
    <property type="evidence" value="ECO:0007669"/>
    <property type="project" value="TreeGrafter"/>
</dbReference>
<dbReference type="PANTHER" id="PTHR22997">
    <property type="entry name" value="PIH1 DOMAIN-CONTAINING PROTEIN 1"/>
    <property type="match status" value="1"/>
</dbReference>
<accession>H8X5V9</accession>
<dbReference type="GO" id="GO:1990904">
    <property type="term" value="C:ribonucleoprotein complex"/>
    <property type="evidence" value="ECO:0007669"/>
    <property type="project" value="TreeGrafter"/>
</dbReference>
<organism evidence="4 5">
    <name type="scientific">Candida orthopsilosis (strain 90-125)</name>
    <name type="common">Yeast</name>
    <dbReference type="NCBI Taxonomy" id="1136231"/>
    <lineage>
        <taxon>Eukaryota</taxon>
        <taxon>Fungi</taxon>
        <taxon>Dikarya</taxon>
        <taxon>Ascomycota</taxon>
        <taxon>Saccharomycotina</taxon>
        <taxon>Pichiomycetes</taxon>
        <taxon>Debaryomycetaceae</taxon>
        <taxon>Candida/Lodderomyces clade</taxon>
        <taxon>Candida</taxon>
    </lineage>
</organism>
<feature type="compositionally biased region" description="Acidic residues" evidence="2">
    <location>
        <begin position="189"/>
        <end position="198"/>
    </location>
</feature>
<dbReference type="OrthoDB" id="5135119at2759"/>
<sequence>MTSSHPPMSLIQEQDKIKLDPKPGFVIKTKILESRDSSQVFTKVFINICHDPQVPKPSIDFEPEVVFPMIIENRWEIPIVSSNVKESKDKKGFPSLVYDCCINDECFRWCQISKDLKLILIEWCIESIELINSITLERDYSTPKMLSKGDLTQTELTKDELSNLGFQKLNELQQNEALGVIEELKLGGDDDEEEEDLPDLFNIGRDGGPKKPLIEEI</sequence>
<feature type="compositionally biased region" description="Basic and acidic residues" evidence="2">
    <location>
        <begin position="207"/>
        <end position="217"/>
    </location>
</feature>
<dbReference type="GO" id="GO:0005737">
    <property type="term" value="C:cytoplasm"/>
    <property type="evidence" value="ECO:0007669"/>
    <property type="project" value="TreeGrafter"/>
</dbReference>
<dbReference type="RefSeq" id="XP_003869010.1">
    <property type="nucleotide sequence ID" value="XM_003868961.1"/>
</dbReference>
<dbReference type="Proteomes" id="UP000005018">
    <property type="component" value="Chromosome 4"/>
</dbReference>
<keyword evidence="5" id="KW-1185">Reference proteome</keyword>
<dbReference type="PANTHER" id="PTHR22997:SF0">
    <property type="entry name" value="PIH1 DOMAIN-CONTAINING PROTEIN 1"/>
    <property type="match status" value="1"/>
</dbReference>
<evidence type="ECO:0000313" key="5">
    <source>
        <dbReference type="Proteomes" id="UP000005018"/>
    </source>
</evidence>
<dbReference type="GO" id="GO:0000492">
    <property type="term" value="P:box C/D snoRNP assembly"/>
    <property type="evidence" value="ECO:0007669"/>
    <property type="project" value="TreeGrafter"/>
</dbReference>
<protein>
    <recommendedName>
        <fullName evidence="3">PIH1 N-terminal domain-containing protein</fullName>
    </recommendedName>
</protein>
<gene>
    <name evidence="4" type="ORF">CORT_0D00240</name>
</gene>
<evidence type="ECO:0000313" key="4">
    <source>
        <dbReference type="EMBL" id="CCG22873.1"/>
    </source>
</evidence>